<evidence type="ECO:0000256" key="1">
    <source>
        <dbReference type="SAM" id="Phobius"/>
    </source>
</evidence>
<reference evidence="2 3" key="1">
    <citation type="submission" date="2018-07" db="EMBL/GenBank/DDBJ databases">
        <title>Modular assembly of carbohydrate-degrading microbial communities in the ocean.</title>
        <authorList>
            <person name="Enke T.N."/>
            <person name="Datta M.S."/>
            <person name="Schwartzman J.A."/>
            <person name="Cermak N."/>
            <person name="Schmitz D.A."/>
            <person name="Barrere J."/>
            <person name="Cordero O.X."/>
        </authorList>
    </citation>
    <scope>NUCLEOTIDE SEQUENCE [LARGE SCALE GENOMIC DNA]</scope>
    <source>
        <strain evidence="2 3">C3M10</strain>
    </source>
</reference>
<feature type="transmembrane region" description="Helical" evidence="1">
    <location>
        <begin position="61"/>
        <end position="83"/>
    </location>
</feature>
<sequence length="118" mass="12686">MQNREVFRWAFTASGLWLILSPFMLLGGQSALSNALVGDAGLLILSGLLALTVAGYGHNKYYLVQTYLGVSYGLILVAAPWLFGFTEPVTAWNAGVVGTALVLAGLYVVFQKMPKHHA</sequence>
<proteinExistence type="predicted"/>
<evidence type="ECO:0000313" key="2">
    <source>
        <dbReference type="EMBL" id="RBW57623.1"/>
    </source>
</evidence>
<keyword evidence="1" id="KW-0472">Membrane</keyword>
<feature type="transmembrane region" description="Helical" evidence="1">
    <location>
        <begin position="31"/>
        <end position="54"/>
    </location>
</feature>
<protein>
    <recommendedName>
        <fullName evidence="4">SPW repeat-containing protein</fullName>
    </recommendedName>
</protein>
<accession>A0A366X0J9</accession>
<dbReference type="OrthoDB" id="7871566at2"/>
<dbReference type="RefSeq" id="WP_113822923.1">
    <property type="nucleotide sequence ID" value="NZ_QOCE01000019.1"/>
</dbReference>
<dbReference type="EMBL" id="QOCE01000019">
    <property type="protein sequence ID" value="RBW57623.1"/>
    <property type="molecule type" value="Genomic_DNA"/>
</dbReference>
<feature type="transmembrane region" description="Helical" evidence="1">
    <location>
        <begin position="89"/>
        <end position="110"/>
    </location>
</feature>
<feature type="transmembrane region" description="Helical" evidence="1">
    <location>
        <begin position="7"/>
        <end position="25"/>
    </location>
</feature>
<evidence type="ECO:0008006" key="4">
    <source>
        <dbReference type="Google" id="ProtNLM"/>
    </source>
</evidence>
<gene>
    <name evidence="2" type="ORF">DS909_07980</name>
</gene>
<dbReference type="Proteomes" id="UP000252706">
    <property type="component" value="Unassembled WGS sequence"/>
</dbReference>
<keyword evidence="1" id="KW-0812">Transmembrane</keyword>
<evidence type="ECO:0000313" key="3">
    <source>
        <dbReference type="Proteomes" id="UP000252706"/>
    </source>
</evidence>
<name>A0A366X0J9_9RHOB</name>
<dbReference type="AlphaFoldDB" id="A0A366X0J9"/>
<keyword evidence="1" id="KW-1133">Transmembrane helix</keyword>
<organism evidence="2 3">
    <name type="scientific">Phaeobacter gallaeciensis</name>
    <dbReference type="NCBI Taxonomy" id="60890"/>
    <lineage>
        <taxon>Bacteria</taxon>
        <taxon>Pseudomonadati</taxon>
        <taxon>Pseudomonadota</taxon>
        <taxon>Alphaproteobacteria</taxon>
        <taxon>Rhodobacterales</taxon>
        <taxon>Roseobacteraceae</taxon>
        <taxon>Phaeobacter</taxon>
    </lineage>
</organism>
<comment type="caution">
    <text evidence="2">The sequence shown here is derived from an EMBL/GenBank/DDBJ whole genome shotgun (WGS) entry which is preliminary data.</text>
</comment>